<name>A0AAV4S0V4_CAEEX</name>
<accession>A0AAV4S0V4</accession>
<dbReference type="Proteomes" id="UP001054945">
    <property type="component" value="Unassembled WGS sequence"/>
</dbReference>
<keyword evidence="2" id="KW-0808">Transferase</keyword>
<dbReference type="Gene3D" id="1.10.340.70">
    <property type="match status" value="1"/>
</dbReference>
<comment type="caution">
    <text evidence="2">The sequence shown here is derived from an EMBL/GenBank/DDBJ whole genome shotgun (WGS) entry which is preliminary data.</text>
</comment>
<gene>
    <name evidence="2" type="primary">POL_454</name>
    <name evidence="2" type="ORF">CEXT_321441</name>
</gene>
<protein>
    <submittedName>
        <fullName evidence="2">Reverse transcriptase</fullName>
    </submittedName>
</protein>
<organism evidence="2 3">
    <name type="scientific">Caerostris extrusa</name>
    <name type="common">Bark spider</name>
    <name type="synonym">Caerostris bankana</name>
    <dbReference type="NCBI Taxonomy" id="172846"/>
    <lineage>
        <taxon>Eukaryota</taxon>
        <taxon>Metazoa</taxon>
        <taxon>Ecdysozoa</taxon>
        <taxon>Arthropoda</taxon>
        <taxon>Chelicerata</taxon>
        <taxon>Arachnida</taxon>
        <taxon>Araneae</taxon>
        <taxon>Araneomorphae</taxon>
        <taxon>Entelegynae</taxon>
        <taxon>Araneoidea</taxon>
        <taxon>Araneidae</taxon>
        <taxon>Caerostris</taxon>
    </lineage>
</organism>
<keyword evidence="2" id="KW-0695">RNA-directed DNA polymerase</keyword>
<evidence type="ECO:0000313" key="3">
    <source>
        <dbReference type="Proteomes" id="UP001054945"/>
    </source>
</evidence>
<keyword evidence="3" id="KW-1185">Reference proteome</keyword>
<dbReference type="GO" id="GO:0003964">
    <property type="term" value="F:RNA-directed DNA polymerase activity"/>
    <property type="evidence" value="ECO:0007669"/>
    <property type="project" value="UniProtKB-KW"/>
</dbReference>
<feature type="domain" description="Integrase zinc-binding" evidence="1">
    <location>
        <begin position="24"/>
        <end position="80"/>
    </location>
</feature>
<dbReference type="AlphaFoldDB" id="A0AAV4S0V4"/>
<dbReference type="InterPro" id="IPR041588">
    <property type="entry name" value="Integrase_H2C2"/>
</dbReference>
<reference evidence="2 3" key="1">
    <citation type="submission" date="2021-06" db="EMBL/GenBank/DDBJ databases">
        <title>Caerostris extrusa draft genome.</title>
        <authorList>
            <person name="Kono N."/>
            <person name="Arakawa K."/>
        </authorList>
    </citation>
    <scope>NUCLEOTIDE SEQUENCE [LARGE SCALE GENOMIC DNA]</scope>
</reference>
<dbReference type="Pfam" id="PF17921">
    <property type="entry name" value="Integrase_H2C2"/>
    <property type="match status" value="1"/>
</dbReference>
<sequence>MSQGILYCYPLESKSEKAQLAISTKDRKRILQEFHEAPISDHYGAEGTFYKIALRFYFPGMRKYIADYFKHCVECNRYKPTNIKAAERKLYDQILRLCLSIFWSSTRDP</sequence>
<dbReference type="EMBL" id="BPLR01008832">
    <property type="protein sequence ID" value="GIY27589.1"/>
    <property type="molecule type" value="Genomic_DNA"/>
</dbReference>
<dbReference type="FunFam" id="1.10.340.70:FF:000001">
    <property type="entry name" value="Retrovirus-related Pol polyprotein from transposon gypsy-like Protein"/>
    <property type="match status" value="1"/>
</dbReference>
<evidence type="ECO:0000259" key="1">
    <source>
        <dbReference type="Pfam" id="PF17921"/>
    </source>
</evidence>
<keyword evidence="2" id="KW-0548">Nucleotidyltransferase</keyword>
<proteinExistence type="predicted"/>
<evidence type="ECO:0000313" key="2">
    <source>
        <dbReference type="EMBL" id="GIY27589.1"/>
    </source>
</evidence>